<dbReference type="EMBL" id="MCFF01000065">
    <property type="protein sequence ID" value="ORY99796.1"/>
    <property type="molecule type" value="Genomic_DNA"/>
</dbReference>
<proteinExistence type="predicted"/>
<evidence type="ECO:0000313" key="1">
    <source>
        <dbReference type="EMBL" id="ORY99796.1"/>
    </source>
</evidence>
<sequence length="93" mass="10113">MPWLMVKPASLQQVVLPAQVPLALCLPHPALPLPLPQSLMPLVLLAHLALVRPLVLAPLSPLTNQALPPIPSRHLSRSSVWLPLLSWPLLLLS</sequence>
<gene>
    <name evidence="1" type="ORF">BCR41DRAFT_363741</name>
</gene>
<evidence type="ECO:0000313" key="2">
    <source>
        <dbReference type="Proteomes" id="UP000193648"/>
    </source>
</evidence>
<feature type="non-terminal residue" evidence="1">
    <location>
        <position position="93"/>
    </location>
</feature>
<dbReference type="RefSeq" id="XP_021876030.1">
    <property type="nucleotide sequence ID" value="XM_022025937.1"/>
</dbReference>
<comment type="caution">
    <text evidence="1">The sequence shown here is derived from an EMBL/GenBank/DDBJ whole genome shotgun (WGS) entry which is preliminary data.</text>
</comment>
<dbReference type="GeneID" id="33567780"/>
<dbReference type="InParanoid" id="A0A1Y2G7D4"/>
<accession>A0A1Y2G7D4</accession>
<organism evidence="1 2">
    <name type="scientific">Lobosporangium transversale</name>
    <dbReference type="NCBI Taxonomy" id="64571"/>
    <lineage>
        <taxon>Eukaryota</taxon>
        <taxon>Fungi</taxon>
        <taxon>Fungi incertae sedis</taxon>
        <taxon>Mucoromycota</taxon>
        <taxon>Mortierellomycotina</taxon>
        <taxon>Mortierellomycetes</taxon>
        <taxon>Mortierellales</taxon>
        <taxon>Mortierellaceae</taxon>
        <taxon>Lobosporangium</taxon>
    </lineage>
</organism>
<reference evidence="1 2" key="1">
    <citation type="submission" date="2016-07" db="EMBL/GenBank/DDBJ databases">
        <title>Pervasive Adenine N6-methylation of Active Genes in Fungi.</title>
        <authorList>
            <consortium name="DOE Joint Genome Institute"/>
            <person name="Mondo S.J."/>
            <person name="Dannebaum R.O."/>
            <person name="Kuo R.C."/>
            <person name="Labutti K."/>
            <person name="Haridas S."/>
            <person name="Kuo A."/>
            <person name="Salamov A."/>
            <person name="Ahrendt S.R."/>
            <person name="Lipzen A."/>
            <person name="Sullivan W."/>
            <person name="Andreopoulos W.B."/>
            <person name="Clum A."/>
            <person name="Lindquist E."/>
            <person name="Daum C."/>
            <person name="Ramamoorthy G.K."/>
            <person name="Gryganskyi A."/>
            <person name="Culley D."/>
            <person name="Magnuson J.K."/>
            <person name="James T.Y."/>
            <person name="O'Malley M.A."/>
            <person name="Stajich J.E."/>
            <person name="Spatafora J.W."/>
            <person name="Visel A."/>
            <person name="Grigoriev I.V."/>
        </authorList>
    </citation>
    <scope>NUCLEOTIDE SEQUENCE [LARGE SCALE GENOMIC DNA]</scope>
    <source>
        <strain evidence="1 2">NRRL 3116</strain>
    </source>
</reference>
<keyword evidence="2" id="KW-1185">Reference proteome</keyword>
<dbReference type="Proteomes" id="UP000193648">
    <property type="component" value="Unassembled WGS sequence"/>
</dbReference>
<dbReference type="AlphaFoldDB" id="A0A1Y2G7D4"/>
<name>A0A1Y2G7D4_9FUNG</name>
<protein>
    <submittedName>
        <fullName evidence="1">Uncharacterized protein</fullName>
    </submittedName>
</protein>